<accession>A0ABW3MPH7</accession>
<proteinExistence type="predicted"/>
<comment type="caution">
    <text evidence="1">The sequence shown here is derived from an EMBL/GenBank/DDBJ whole genome shotgun (WGS) entry which is preliminary data.</text>
</comment>
<dbReference type="Gene3D" id="1.10.630.10">
    <property type="entry name" value="Cytochrome P450"/>
    <property type="match status" value="1"/>
</dbReference>
<name>A0ABW3MPH7_9PSEU</name>
<keyword evidence="2" id="KW-1185">Reference proteome</keyword>
<evidence type="ECO:0000313" key="1">
    <source>
        <dbReference type="EMBL" id="MFD1051494.1"/>
    </source>
</evidence>
<reference evidence="2" key="1">
    <citation type="journal article" date="2019" name="Int. J. Syst. Evol. Microbiol.">
        <title>The Global Catalogue of Microorganisms (GCM) 10K type strain sequencing project: providing services to taxonomists for standard genome sequencing and annotation.</title>
        <authorList>
            <consortium name="The Broad Institute Genomics Platform"/>
            <consortium name="The Broad Institute Genome Sequencing Center for Infectious Disease"/>
            <person name="Wu L."/>
            <person name="Ma J."/>
        </authorList>
    </citation>
    <scope>NUCLEOTIDE SEQUENCE [LARGE SCALE GENOMIC DNA]</scope>
    <source>
        <strain evidence="2">JCM 31486</strain>
    </source>
</reference>
<gene>
    <name evidence="1" type="ORF">ACFQ1S_41085</name>
</gene>
<feature type="non-terminal residue" evidence="1">
    <location>
        <position position="67"/>
    </location>
</feature>
<evidence type="ECO:0000313" key="2">
    <source>
        <dbReference type="Proteomes" id="UP001597045"/>
    </source>
</evidence>
<dbReference type="InterPro" id="IPR036396">
    <property type="entry name" value="Cyt_P450_sf"/>
</dbReference>
<sequence length="67" mass="7560">MPEQPVQIVRFDERTGFWHVSGYPEIVDILADPKTYQSDTNRLFPGAEAFAEADKGNLVQMDGPAHR</sequence>
<dbReference type="Proteomes" id="UP001597045">
    <property type="component" value="Unassembled WGS sequence"/>
</dbReference>
<protein>
    <submittedName>
        <fullName evidence="1">Cytochrome P450</fullName>
    </submittedName>
</protein>
<dbReference type="EMBL" id="JBHTIS010003643">
    <property type="protein sequence ID" value="MFD1051494.1"/>
    <property type="molecule type" value="Genomic_DNA"/>
</dbReference>
<organism evidence="1 2">
    <name type="scientific">Kibdelosporangium lantanae</name>
    <dbReference type="NCBI Taxonomy" id="1497396"/>
    <lineage>
        <taxon>Bacteria</taxon>
        <taxon>Bacillati</taxon>
        <taxon>Actinomycetota</taxon>
        <taxon>Actinomycetes</taxon>
        <taxon>Pseudonocardiales</taxon>
        <taxon>Pseudonocardiaceae</taxon>
        <taxon>Kibdelosporangium</taxon>
    </lineage>
</organism>